<dbReference type="KEGG" id="ctak:4412677_00089"/>
<dbReference type="AlphaFoldDB" id="A0A239WBW0"/>
<dbReference type="RefSeq" id="WP_095069347.1">
    <property type="nucleotide sequence ID" value="NZ_LT906465.1"/>
</dbReference>
<reference evidence="1 2" key="1">
    <citation type="submission" date="2017-06" db="EMBL/GenBank/DDBJ databases">
        <authorList>
            <consortium name="Pathogen Informatics"/>
        </authorList>
    </citation>
    <scope>NUCLEOTIDE SEQUENCE [LARGE SCALE GENOMIC DNA]</scope>
    <source>
        <strain evidence="1 2">NCTC13490</strain>
    </source>
</reference>
<evidence type="ECO:0000313" key="2">
    <source>
        <dbReference type="Proteomes" id="UP000215196"/>
    </source>
</evidence>
<protein>
    <submittedName>
        <fullName evidence="1">Uncharacterized protein</fullName>
    </submittedName>
</protein>
<name>A0A239WBW0_9FLAO</name>
<organism evidence="1 2">
    <name type="scientific">Chryseobacterium taklimakanense</name>
    <dbReference type="NCBI Taxonomy" id="536441"/>
    <lineage>
        <taxon>Bacteria</taxon>
        <taxon>Pseudomonadati</taxon>
        <taxon>Bacteroidota</taxon>
        <taxon>Flavobacteriia</taxon>
        <taxon>Flavobacteriales</taxon>
        <taxon>Weeksellaceae</taxon>
        <taxon>Chryseobacterium group</taxon>
        <taxon>Chryseobacterium</taxon>
    </lineage>
</organism>
<dbReference type="EMBL" id="LT906465">
    <property type="protein sequence ID" value="SNV32001.1"/>
    <property type="molecule type" value="Genomic_DNA"/>
</dbReference>
<accession>A0A239WBW0</accession>
<proteinExistence type="predicted"/>
<evidence type="ECO:0000313" key="1">
    <source>
        <dbReference type="EMBL" id="SNV32001.1"/>
    </source>
</evidence>
<dbReference type="Proteomes" id="UP000215196">
    <property type="component" value="Chromosome 1"/>
</dbReference>
<gene>
    <name evidence="1" type="ORF">SAMEA4412677_00089</name>
</gene>
<sequence>MGTIMKAKCKCGYQSKDLFYGAGMMDFMKVAMVPAIKNGSSQIEMINIKQRSKFPHHIFYTDSELSEKRGTKRTIDHFNLKLQPENNFCPACKNNSLEFLAVGCFD</sequence>
<keyword evidence="2" id="KW-1185">Reference proteome</keyword>